<sequence length="149" mass="17569">MKIEIIPIQRIFYLRRIGCYGEENKQLMATLKEKLKEASLFNEDTIIYGIAWSELNTPKEMCIYDVCVTVSAEQNIIEEMKETVLEGGKYAIFKIKHTEKEIQRFWEKFMQQNFQKEIVIIADLNRPILERYTGRLIAAGYCEFCVPIE</sequence>
<dbReference type="InterPro" id="IPR011256">
    <property type="entry name" value="Reg_factor_effector_dom_sf"/>
</dbReference>
<protein>
    <recommendedName>
        <fullName evidence="1">AraC effector-binding domain-containing protein</fullName>
    </recommendedName>
</protein>
<organism evidence="2 3">
    <name type="scientific">Candidatus Enterococcus palustris</name>
    <dbReference type="NCBI Taxonomy" id="1834189"/>
    <lineage>
        <taxon>Bacteria</taxon>
        <taxon>Bacillati</taxon>
        <taxon>Bacillota</taxon>
        <taxon>Bacilli</taxon>
        <taxon>Lactobacillales</taxon>
        <taxon>Enterococcaceae</taxon>
        <taxon>Enterococcus</taxon>
    </lineage>
</organism>
<feature type="domain" description="AraC effector-binding" evidence="1">
    <location>
        <begin position="1"/>
        <end position="149"/>
    </location>
</feature>
<accession>A0AAQ3WDH7</accession>
<reference evidence="2" key="1">
    <citation type="submission" date="2017-05" db="EMBL/GenBank/DDBJ databases">
        <authorList>
            <consortium name="The Broad Institute Genomics Platform"/>
            <consortium name="The Broad Institute Genomic Center for Infectious Diseases"/>
            <person name="Earl A."/>
            <person name="Manson A."/>
            <person name="Schwartman J."/>
            <person name="Gilmore M."/>
            <person name="Abouelleil A."/>
            <person name="Cao P."/>
            <person name="Chapman S."/>
            <person name="Cusick C."/>
            <person name="Shea T."/>
            <person name="Young S."/>
            <person name="Neafsey D."/>
            <person name="Nusbaum C."/>
            <person name="Birren B."/>
        </authorList>
    </citation>
    <scope>NUCLEOTIDE SEQUENCE</scope>
    <source>
        <strain evidence="2">7F3_DIV0205</strain>
    </source>
</reference>
<proteinExistence type="predicted"/>
<dbReference type="SMART" id="SM00871">
    <property type="entry name" value="AraC_E_bind"/>
    <property type="match status" value="1"/>
</dbReference>
<name>A0AAQ3WDH7_9ENTE</name>
<dbReference type="Proteomes" id="UP000194948">
    <property type="component" value="Chromosome"/>
</dbReference>
<evidence type="ECO:0000313" key="3">
    <source>
        <dbReference type="Proteomes" id="UP000194948"/>
    </source>
</evidence>
<dbReference type="Pfam" id="PF06445">
    <property type="entry name" value="GyrI-like"/>
    <property type="match status" value="1"/>
</dbReference>
<evidence type="ECO:0000259" key="1">
    <source>
        <dbReference type="SMART" id="SM00871"/>
    </source>
</evidence>
<dbReference type="Gene3D" id="3.20.80.10">
    <property type="entry name" value="Regulatory factor, effector binding domain"/>
    <property type="match status" value="1"/>
</dbReference>
<dbReference type="EMBL" id="CP147244">
    <property type="protein sequence ID" value="WYK00441.1"/>
    <property type="molecule type" value="Genomic_DNA"/>
</dbReference>
<dbReference type="AlphaFoldDB" id="A0AAQ3WDH7"/>
<keyword evidence="3" id="KW-1185">Reference proteome</keyword>
<gene>
    <name evidence="2" type="ORF">A5821_001538</name>
</gene>
<dbReference type="PANTHER" id="PTHR40055:SF1">
    <property type="entry name" value="TRANSCRIPTIONAL REGULATOR YGIV-RELATED"/>
    <property type="match status" value="1"/>
</dbReference>
<dbReference type="InterPro" id="IPR010499">
    <property type="entry name" value="AraC_E-bd"/>
</dbReference>
<dbReference type="RefSeq" id="WP_086313983.1">
    <property type="nucleotide sequence ID" value="NZ_CP147244.1"/>
</dbReference>
<evidence type="ECO:0000313" key="2">
    <source>
        <dbReference type="EMBL" id="WYK00441.1"/>
    </source>
</evidence>
<dbReference type="InterPro" id="IPR029442">
    <property type="entry name" value="GyrI-like"/>
</dbReference>
<reference evidence="2" key="2">
    <citation type="submission" date="2024-03" db="EMBL/GenBank/DDBJ databases">
        <title>The Genome Sequence of Enterococcus sp. DIV0205d.</title>
        <authorList>
            <consortium name="The Broad Institute Genomics Platform"/>
            <consortium name="The Broad Institute Microbial Omics Core"/>
            <consortium name="The Broad Institute Genomic Center for Infectious Diseases"/>
            <person name="Earl A."/>
            <person name="Manson A."/>
            <person name="Gilmore M."/>
            <person name="Schwartman J."/>
            <person name="Shea T."/>
            <person name="Abouelleil A."/>
            <person name="Cao P."/>
            <person name="Chapman S."/>
            <person name="Cusick C."/>
            <person name="Young S."/>
            <person name="Neafsey D."/>
            <person name="Nusbaum C."/>
            <person name="Birren B."/>
        </authorList>
    </citation>
    <scope>NUCLEOTIDE SEQUENCE</scope>
    <source>
        <strain evidence="2">7F3_DIV0205</strain>
    </source>
</reference>
<dbReference type="PANTHER" id="PTHR40055">
    <property type="entry name" value="TRANSCRIPTIONAL REGULATOR YGIV-RELATED"/>
    <property type="match status" value="1"/>
</dbReference>
<dbReference type="InterPro" id="IPR050908">
    <property type="entry name" value="SmbC-like"/>
</dbReference>
<dbReference type="SUPFAM" id="SSF55136">
    <property type="entry name" value="Probable bacterial effector-binding domain"/>
    <property type="match status" value="1"/>
</dbReference>